<dbReference type="AlphaFoldDB" id="A0A6C0AMD8"/>
<dbReference type="InterPro" id="IPR029030">
    <property type="entry name" value="Caspase-like_dom_sf"/>
</dbReference>
<feature type="domain" description="Peptidase C14 caspase" evidence="1">
    <location>
        <begin position="2"/>
        <end position="272"/>
    </location>
</feature>
<dbReference type="GO" id="GO:0006508">
    <property type="term" value="P:proteolysis"/>
    <property type="evidence" value="ECO:0007669"/>
    <property type="project" value="InterPro"/>
</dbReference>
<dbReference type="Gene3D" id="3.40.50.12660">
    <property type="match status" value="1"/>
</dbReference>
<dbReference type="PANTHER" id="PTHR48104">
    <property type="entry name" value="METACASPASE-4"/>
    <property type="match status" value="1"/>
</dbReference>
<evidence type="ECO:0000313" key="2">
    <source>
        <dbReference type="EMBL" id="QHS80610.1"/>
    </source>
</evidence>
<evidence type="ECO:0000259" key="1">
    <source>
        <dbReference type="Pfam" id="PF00656"/>
    </source>
</evidence>
<dbReference type="PANTHER" id="PTHR48104:SF30">
    <property type="entry name" value="METACASPASE-1"/>
    <property type="match status" value="1"/>
</dbReference>
<sequence>MKRALLIGINYAGTDSALNGCINDISNINKFLLENVSGYSKDSITVLTDDHKSVLKPTKQNMESNIKKFVTGCKSGDTLFFYYSGHGSQLSDNNGDESDGKDSVLVPADYKTSGVIRDDWLFANMVNCLPAGVLLWTFTDCCHSGTMLDLQFNLQSNSTYKNGQINKAIKYNGSEWSNQFGLTNEKSKTSQADAFNFSGCLDPQTSADAFIRNQSQGAFTSCFFEFVNNNSTKDANNKMKFNTNKIKLSDMLKEINCRLVISGFNQRPQLSMGKVKDFNRLFCP</sequence>
<proteinExistence type="predicted"/>
<reference evidence="2" key="1">
    <citation type="journal article" date="2020" name="Nature">
        <title>Giant virus diversity and host interactions through global metagenomics.</title>
        <authorList>
            <person name="Schulz F."/>
            <person name="Roux S."/>
            <person name="Paez-Espino D."/>
            <person name="Jungbluth S."/>
            <person name="Walsh D.A."/>
            <person name="Denef V.J."/>
            <person name="McMahon K.D."/>
            <person name="Konstantinidis K.T."/>
            <person name="Eloe-Fadrosh E.A."/>
            <person name="Kyrpides N.C."/>
            <person name="Woyke T."/>
        </authorList>
    </citation>
    <scope>NUCLEOTIDE SEQUENCE</scope>
    <source>
        <strain evidence="2">GVMAG-S-1091796-13</strain>
    </source>
</reference>
<dbReference type="InterPro" id="IPR050452">
    <property type="entry name" value="Metacaspase"/>
</dbReference>
<dbReference type="SUPFAM" id="SSF52129">
    <property type="entry name" value="Caspase-like"/>
    <property type="match status" value="1"/>
</dbReference>
<organism evidence="2">
    <name type="scientific">viral metagenome</name>
    <dbReference type="NCBI Taxonomy" id="1070528"/>
    <lineage>
        <taxon>unclassified sequences</taxon>
        <taxon>metagenomes</taxon>
        <taxon>organismal metagenomes</taxon>
    </lineage>
</organism>
<dbReference type="GO" id="GO:0004197">
    <property type="term" value="F:cysteine-type endopeptidase activity"/>
    <property type="evidence" value="ECO:0007669"/>
    <property type="project" value="InterPro"/>
</dbReference>
<protein>
    <recommendedName>
        <fullName evidence="1">Peptidase C14 caspase domain-containing protein</fullName>
    </recommendedName>
</protein>
<accession>A0A6C0AMD8</accession>
<dbReference type="Pfam" id="PF00656">
    <property type="entry name" value="Peptidase_C14"/>
    <property type="match status" value="1"/>
</dbReference>
<dbReference type="InterPro" id="IPR011600">
    <property type="entry name" value="Pept_C14_caspase"/>
</dbReference>
<dbReference type="GO" id="GO:0005737">
    <property type="term" value="C:cytoplasm"/>
    <property type="evidence" value="ECO:0007669"/>
    <property type="project" value="TreeGrafter"/>
</dbReference>
<name>A0A6C0AMD8_9ZZZZ</name>
<dbReference type="EMBL" id="MN740714">
    <property type="protein sequence ID" value="QHS80610.1"/>
    <property type="molecule type" value="Genomic_DNA"/>
</dbReference>